<dbReference type="EMBL" id="JADBGQ010000003">
    <property type="protein sequence ID" value="KAG5405153.1"/>
    <property type="molecule type" value="Genomic_DNA"/>
</dbReference>
<dbReference type="SMART" id="SM00213">
    <property type="entry name" value="UBQ"/>
    <property type="match status" value="3"/>
</dbReference>
<name>A0ABQ7N2K5_BRACM</name>
<organism evidence="3 4">
    <name type="scientific">Brassica rapa subsp. trilocularis</name>
    <dbReference type="NCBI Taxonomy" id="1813537"/>
    <lineage>
        <taxon>Eukaryota</taxon>
        <taxon>Viridiplantae</taxon>
        <taxon>Streptophyta</taxon>
        <taxon>Embryophyta</taxon>
        <taxon>Tracheophyta</taxon>
        <taxon>Spermatophyta</taxon>
        <taxon>Magnoliopsida</taxon>
        <taxon>eudicotyledons</taxon>
        <taxon>Gunneridae</taxon>
        <taxon>Pentapetalae</taxon>
        <taxon>rosids</taxon>
        <taxon>malvids</taxon>
        <taxon>Brassicales</taxon>
        <taxon>Brassicaceae</taxon>
        <taxon>Brassiceae</taxon>
        <taxon>Brassica</taxon>
    </lineage>
</organism>
<evidence type="ECO:0000259" key="2">
    <source>
        <dbReference type="PROSITE" id="PS50053"/>
    </source>
</evidence>
<accession>A0ABQ7N2K5</accession>
<dbReference type="InterPro" id="IPR000626">
    <property type="entry name" value="Ubiquitin-like_dom"/>
</dbReference>
<feature type="compositionally biased region" description="Polar residues" evidence="1">
    <location>
        <begin position="124"/>
        <end position="138"/>
    </location>
</feature>
<feature type="domain" description="Ubiquitin-like" evidence="2">
    <location>
        <begin position="308"/>
        <end position="379"/>
    </location>
</feature>
<sequence length="692" mass="78893">MRVFVDTKFGSTFTFDLSPINKLSDIKKRIENSHGIPVSTQKLFFDGVELVVDRYQLPTYRIVSNSRLLLEVRDDHVNNQMLHQSPYATQGFVPSMAMRNYDQLLPSHASSSFFNQDPHTIAKSNQVPQSHASASFHNQDPRTMARSNQVPPSHASEAFYNQDRLESNDGQVLDQPDVLESFSMDEFLERAPLPWTAQETRKMEGSWPGTTGDNVNIQESCGRDNENQDLAPSPQKLTVIMTQYDKPGSDFLVDVNANDNVEELRKELEKMQQKYQLDLPAEGYFFMHKERVLVDDKSFSMNRVANVMKVFVVTMFGSTLSFDLDPRNIVFDIKMSIENSQGIPVSRQTLYFNGIKLVVDHYQLSVYRIVNNSRLLLLVLADNNQMLHQSPYATQGFVPSMGRSNYDQVPPSHASASFLNQDPRKMARSNQVLPPSHASAAFFNQDPRTMARSNQVPPLSHASEAFYNQDRLVSNDGLFPEMPQDISMKQGFWPEMTTFGDNNKIQESLRRNQMNQDFLQKEPYLPSNTYGAIANEDHMFQTDMSSTFGDFSFGDYRHILTDSNWPASTFDEILNMNQVFETEHSSVKSNSTAESSSQVFQTEKSLQPPKLTLIMTQYDKPGGMFRVDVNESDNVEELKKELEYLLDLPANGYFLLHKERVLDDDKSFSMNQVANGDTIEIFPGPVIEDYHT</sequence>
<dbReference type="SUPFAM" id="SSF54236">
    <property type="entry name" value="Ubiquitin-like"/>
    <property type="match status" value="3"/>
</dbReference>
<keyword evidence="4" id="KW-1185">Reference proteome</keyword>
<dbReference type="InterPro" id="IPR029071">
    <property type="entry name" value="Ubiquitin-like_domsf"/>
</dbReference>
<dbReference type="PANTHER" id="PTHR10621:SF44">
    <property type="entry name" value="UBIQUITIN-LIKE DOMAIN-CONTAINING PROTEIN"/>
    <property type="match status" value="1"/>
</dbReference>
<dbReference type="Gene3D" id="3.10.20.90">
    <property type="entry name" value="Phosphatidylinositol 3-kinase Catalytic Subunit, Chain A, domain 1"/>
    <property type="match status" value="3"/>
</dbReference>
<evidence type="ECO:0000313" key="4">
    <source>
        <dbReference type="Proteomes" id="UP000823674"/>
    </source>
</evidence>
<proteinExistence type="predicted"/>
<dbReference type="Proteomes" id="UP000823674">
    <property type="component" value="Chromosome A03"/>
</dbReference>
<protein>
    <recommendedName>
        <fullName evidence="2">Ubiquitin-like domain-containing protein</fullName>
    </recommendedName>
</protein>
<evidence type="ECO:0000256" key="1">
    <source>
        <dbReference type="SAM" id="MobiDB-lite"/>
    </source>
</evidence>
<dbReference type="PROSITE" id="PS50053">
    <property type="entry name" value="UBIQUITIN_2"/>
    <property type="match status" value="3"/>
</dbReference>
<feature type="domain" description="Ubiquitin-like" evidence="2">
    <location>
        <begin position="1"/>
        <end position="73"/>
    </location>
</feature>
<reference evidence="3 4" key="1">
    <citation type="submission" date="2021-03" db="EMBL/GenBank/DDBJ databases">
        <authorList>
            <person name="King G.J."/>
            <person name="Bancroft I."/>
            <person name="Baten A."/>
            <person name="Bloomfield J."/>
            <person name="Borpatragohain P."/>
            <person name="He Z."/>
            <person name="Irish N."/>
            <person name="Irwin J."/>
            <person name="Liu K."/>
            <person name="Mauleon R.P."/>
            <person name="Moore J."/>
            <person name="Morris R."/>
            <person name="Ostergaard L."/>
            <person name="Wang B."/>
            <person name="Wells R."/>
        </authorList>
    </citation>
    <scope>NUCLEOTIDE SEQUENCE [LARGE SCALE GENOMIC DNA]</scope>
    <source>
        <strain evidence="3">R-o-18</strain>
        <tissue evidence="3">Leaf</tissue>
    </source>
</reference>
<dbReference type="PANTHER" id="PTHR10621">
    <property type="entry name" value="UV EXCISION REPAIR PROTEIN RAD23"/>
    <property type="match status" value="1"/>
</dbReference>
<dbReference type="CDD" id="cd17039">
    <property type="entry name" value="Ubl_ubiquitin_like"/>
    <property type="match status" value="2"/>
</dbReference>
<evidence type="ECO:0000313" key="3">
    <source>
        <dbReference type="EMBL" id="KAG5405153.1"/>
    </source>
</evidence>
<comment type="caution">
    <text evidence="3">The sequence shown here is derived from an EMBL/GenBank/DDBJ whole genome shotgun (WGS) entry which is preliminary data.</text>
</comment>
<gene>
    <name evidence="3" type="primary">A03p032250.1_BraROA</name>
    <name evidence="3" type="ORF">IGI04_011272</name>
</gene>
<feature type="region of interest" description="Disordered" evidence="1">
    <location>
        <begin position="124"/>
        <end position="154"/>
    </location>
</feature>
<feature type="domain" description="Ubiquitin-like" evidence="2">
    <location>
        <begin position="611"/>
        <end position="681"/>
    </location>
</feature>
<dbReference type="Pfam" id="PF00240">
    <property type="entry name" value="ubiquitin"/>
    <property type="match status" value="3"/>
</dbReference>